<dbReference type="AlphaFoldDB" id="A0A1H0MWC1"/>
<keyword evidence="3" id="KW-1185">Reference proteome</keyword>
<accession>A0A1H0MWC1</accession>
<feature type="transmembrane region" description="Helical" evidence="1">
    <location>
        <begin position="7"/>
        <end position="25"/>
    </location>
</feature>
<name>A0A1H0MWC1_9PSEU</name>
<dbReference type="RefSeq" id="WP_091374554.1">
    <property type="nucleotide sequence ID" value="NZ_FNDV01000002.1"/>
</dbReference>
<proteinExistence type="predicted"/>
<evidence type="ECO:0000256" key="1">
    <source>
        <dbReference type="SAM" id="Phobius"/>
    </source>
</evidence>
<sequence>MTTNTRVRWGLAVILFLAAIVDAYLAMSESVVWPAILAVLWIGIAGALISARPASPVVDAPSPHPVPVPARAAHV</sequence>
<dbReference type="STRING" id="504798.SAMN05421871_102128"/>
<keyword evidence="1" id="KW-0812">Transmembrane</keyword>
<dbReference type="Proteomes" id="UP000199651">
    <property type="component" value="Unassembled WGS sequence"/>
</dbReference>
<feature type="transmembrane region" description="Helical" evidence="1">
    <location>
        <begin position="31"/>
        <end position="51"/>
    </location>
</feature>
<protein>
    <submittedName>
        <fullName evidence="2">Uncharacterized protein</fullName>
    </submittedName>
</protein>
<organism evidence="2 3">
    <name type="scientific">Actinokineospora alba</name>
    <dbReference type="NCBI Taxonomy" id="504798"/>
    <lineage>
        <taxon>Bacteria</taxon>
        <taxon>Bacillati</taxon>
        <taxon>Actinomycetota</taxon>
        <taxon>Actinomycetes</taxon>
        <taxon>Pseudonocardiales</taxon>
        <taxon>Pseudonocardiaceae</taxon>
        <taxon>Actinokineospora</taxon>
    </lineage>
</organism>
<dbReference type="EMBL" id="FNJB01000005">
    <property type="protein sequence ID" value="SDO84420.1"/>
    <property type="molecule type" value="Genomic_DNA"/>
</dbReference>
<gene>
    <name evidence="2" type="ORF">SAMN05192558_10578</name>
</gene>
<keyword evidence="1" id="KW-0472">Membrane</keyword>
<keyword evidence="1" id="KW-1133">Transmembrane helix</keyword>
<evidence type="ECO:0000313" key="3">
    <source>
        <dbReference type="Proteomes" id="UP000199651"/>
    </source>
</evidence>
<evidence type="ECO:0000313" key="2">
    <source>
        <dbReference type="EMBL" id="SDO84420.1"/>
    </source>
</evidence>
<reference evidence="3" key="1">
    <citation type="submission" date="2016-10" db="EMBL/GenBank/DDBJ databases">
        <authorList>
            <person name="Varghese N."/>
            <person name="Submissions S."/>
        </authorList>
    </citation>
    <scope>NUCLEOTIDE SEQUENCE [LARGE SCALE GENOMIC DNA]</scope>
    <source>
        <strain evidence="3">IBRC-M 10655</strain>
    </source>
</reference>